<dbReference type="Proteomes" id="UP001458880">
    <property type="component" value="Unassembled WGS sequence"/>
</dbReference>
<evidence type="ECO:0000313" key="4">
    <source>
        <dbReference type="EMBL" id="KAK9687254.1"/>
    </source>
</evidence>
<dbReference type="SUPFAM" id="SSF46689">
    <property type="entry name" value="Homeodomain-like"/>
    <property type="match status" value="1"/>
</dbReference>
<dbReference type="AlphaFoldDB" id="A0AAW1ID93"/>
<dbReference type="GO" id="GO:0003677">
    <property type="term" value="F:DNA binding"/>
    <property type="evidence" value="ECO:0007669"/>
    <property type="project" value="UniProtKB-KW"/>
</dbReference>
<dbReference type="Gene3D" id="1.10.10.60">
    <property type="entry name" value="Homeodomain-like"/>
    <property type="match status" value="1"/>
</dbReference>
<dbReference type="SMART" id="SM00674">
    <property type="entry name" value="CENPB"/>
    <property type="match status" value="1"/>
</dbReference>
<gene>
    <name evidence="4" type="ORF">QE152_g36571</name>
</gene>
<comment type="caution">
    <text evidence="4">The sequence shown here is derived from an EMBL/GenBank/DDBJ whole genome shotgun (WGS) entry which is preliminary data.</text>
</comment>
<evidence type="ECO:0000256" key="2">
    <source>
        <dbReference type="ARBA" id="ARBA00023125"/>
    </source>
</evidence>
<sequence>MGEHKQMEEALYTWFLQERRRNTADILRQKAISFYEKIYQKSDFRASDGWLSNFKARYEEDWDPEDNLPLDELIDMLKRTETTELTPHEIEEWIAENPEDNILTDEEIINKPMEEYSNNDNDDAASSTKSISVKTEDAFNAIDTVIQWAEMDIPSKYDQNVTNFMTLKNKGDYPNIRHNTSIYGISHEIYNEHPHWIPSI</sequence>
<name>A0AAW1ID93_POPJA</name>
<dbReference type="InterPro" id="IPR009057">
    <property type="entry name" value="Homeodomain-like_sf"/>
</dbReference>
<keyword evidence="2 4" id="KW-0238">DNA-binding</keyword>
<dbReference type="InterPro" id="IPR006600">
    <property type="entry name" value="HTH_CenpB_DNA-bd_dom"/>
</dbReference>
<dbReference type="GO" id="GO:0005634">
    <property type="term" value="C:nucleus"/>
    <property type="evidence" value="ECO:0007669"/>
    <property type="project" value="UniProtKB-SubCell"/>
</dbReference>
<dbReference type="EMBL" id="JASPKY010000654">
    <property type="protein sequence ID" value="KAK9687254.1"/>
    <property type="molecule type" value="Genomic_DNA"/>
</dbReference>
<accession>A0AAW1ID93</accession>
<keyword evidence="5" id="KW-1185">Reference proteome</keyword>
<evidence type="ECO:0000313" key="5">
    <source>
        <dbReference type="Proteomes" id="UP001458880"/>
    </source>
</evidence>
<evidence type="ECO:0000259" key="3">
    <source>
        <dbReference type="PROSITE" id="PS51253"/>
    </source>
</evidence>
<dbReference type="Pfam" id="PF03221">
    <property type="entry name" value="HTH_Tnp_Tc5"/>
    <property type="match status" value="1"/>
</dbReference>
<protein>
    <submittedName>
        <fullName evidence="4">Tc5 transposase DNA-binding domain</fullName>
    </submittedName>
</protein>
<comment type="subcellular location">
    <subcellularLocation>
        <location evidence="1">Nucleus</location>
    </subcellularLocation>
</comment>
<evidence type="ECO:0000256" key="1">
    <source>
        <dbReference type="ARBA" id="ARBA00004123"/>
    </source>
</evidence>
<dbReference type="PROSITE" id="PS51253">
    <property type="entry name" value="HTH_CENPB"/>
    <property type="match status" value="1"/>
</dbReference>
<organism evidence="4 5">
    <name type="scientific">Popillia japonica</name>
    <name type="common">Japanese beetle</name>
    <dbReference type="NCBI Taxonomy" id="7064"/>
    <lineage>
        <taxon>Eukaryota</taxon>
        <taxon>Metazoa</taxon>
        <taxon>Ecdysozoa</taxon>
        <taxon>Arthropoda</taxon>
        <taxon>Hexapoda</taxon>
        <taxon>Insecta</taxon>
        <taxon>Pterygota</taxon>
        <taxon>Neoptera</taxon>
        <taxon>Endopterygota</taxon>
        <taxon>Coleoptera</taxon>
        <taxon>Polyphaga</taxon>
        <taxon>Scarabaeiformia</taxon>
        <taxon>Scarabaeidae</taxon>
        <taxon>Rutelinae</taxon>
        <taxon>Popillia</taxon>
    </lineage>
</organism>
<reference evidence="4 5" key="1">
    <citation type="journal article" date="2024" name="BMC Genomics">
        <title>De novo assembly and annotation of Popillia japonica's genome with initial clues to its potential as an invasive pest.</title>
        <authorList>
            <person name="Cucini C."/>
            <person name="Boschi S."/>
            <person name="Funari R."/>
            <person name="Cardaioli E."/>
            <person name="Iannotti N."/>
            <person name="Marturano G."/>
            <person name="Paoli F."/>
            <person name="Bruttini M."/>
            <person name="Carapelli A."/>
            <person name="Frati F."/>
            <person name="Nardi F."/>
        </authorList>
    </citation>
    <scope>NUCLEOTIDE SEQUENCE [LARGE SCALE GENOMIC DNA]</scope>
    <source>
        <strain evidence="4">DMR45628</strain>
    </source>
</reference>
<feature type="domain" description="HTH CENPB-type" evidence="3">
    <location>
        <begin position="1"/>
        <end position="64"/>
    </location>
</feature>
<proteinExistence type="predicted"/>